<keyword evidence="1" id="KW-0812">Transmembrane</keyword>
<proteinExistence type="predicted"/>
<evidence type="ECO:0000313" key="3">
    <source>
        <dbReference type="Proteomes" id="UP000095495"/>
    </source>
</evidence>
<name>A0A173UPD4_9FIRM</name>
<feature type="transmembrane region" description="Helical" evidence="1">
    <location>
        <begin position="49"/>
        <end position="70"/>
    </location>
</feature>
<gene>
    <name evidence="2" type="ORF">ERS852420_03147</name>
</gene>
<dbReference type="EMBL" id="CYXV01000017">
    <property type="protein sequence ID" value="CUN16694.1"/>
    <property type="molecule type" value="Genomic_DNA"/>
</dbReference>
<accession>A0A173UPD4</accession>
<dbReference type="Proteomes" id="UP000095495">
    <property type="component" value="Unassembled WGS sequence"/>
</dbReference>
<keyword evidence="1" id="KW-0472">Membrane</keyword>
<evidence type="ECO:0000256" key="1">
    <source>
        <dbReference type="SAM" id="Phobius"/>
    </source>
</evidence>
<organism evidence="2 3">
    <name type="scientific">Roseburia faecis</name>
    <dbReference type="NCBI Taxonomy" id="301302"/>
    <lineage>
        <taxon>Bacteria</taxon>
        <taxon>Bacillati</taxon>
        <taxon>Bacillota</taxon>
        <taxon>Clostridia</taxon>
        <taxon>Lachnospirales</taxon>
        <taxon>Lachnospiraceae</taxon>
        <taxon>Roseburia</taxon>
    </lineage>
</organism>
<protein>
    <submittedName>
        <fullName evidence="2">Uncharacterized protein</fullName>
    </submittedName>
</protein>
<sequence>MLRKLNCFLNIVIGSFIGVFIGYGIYKFWHFKTYPNLYVMQSAPWYTELLLDGAMVVVVVVVCIILKLIIWKKLKP</sequence>
<keyword evidence="1" id="KW-1133">Transmembrane helix</keyword>
<dbReference type="AlphaFoldDB" id="A0A173UPD4"/>
<feature type="transmembrane region" description="Helical" evidence="1">
    <location>
        <begin position="7"/>
        <end position="29"/>
    </location>
</feature>
<reference evidence="2 3" key="1">
    <citation type="submission" date="2015-09" db="EMBL/GenBank/DDBJ databases">
        <authorList>
            <consortium name="Pathogen Informatics"/>
        </authorList>
    </citation>
    <scope>NUCLEOTIDE SEQUENCE [LARGE SCALE GENOMIC DNA]</scope>
    <source>
        <strain evidence="2 3">2789STDY5608863</strain>
    </source>
</reference>
<evidence type="ECO:0000313" key="2">
    <source>
        <dbReference type="EMBL" id="CUN16694.1"/>
    </source>
</evidence>
<dbReference type="RefSeq" id="WP_055264056.1">
    <property type="nucleotide sequence ID" value="NZ_CYXV01000017.1"/>
</dbReference>